<dbReference type="EMBL" id="JACHBG010000013">
    <property type="protein sequence ID" value="MBB6487367.1"/>
    <property type="molecule type" value="Genomic_DNA"/>
</dbReference>
<proteinExistence type="predicted"/>
<dbReference type="Proteomes" id="UP000565576">
    <property type="component" value="Unassembled WGS sequence"/>
</dbReference>
<evidence type="ECO:0000313" key="2">
    <source>
        <dbReference type="Proteomes" id="UP000565576"/>
    </source>
</evidence>
<reference evidence="1 2" key="1">
    <citation type="submission" date="2020-08" db="EMBL/GenBank/DDBJ databases">
        <title>Genomic Encyclopedia of Type Strains, Phase IV (KMG-V): Genome sequencing to study the core and pangenomes of soil and plant-associated prokaryotes.</title>
        <authorList>
            <person name="Whitman W."/>
        </authorList>
    </citation>
    <scope>NUCLEOTIDE SEQUENCE [LARGE SCALE GENOMIC DNA]</scope>
    <source>
        <strain evidence="1 2">SEMIA 4060</strain>
    </source>
</reference>
<name>A0A7X0IWT1_9HYPH</name>
<comment type="caution">
    <text evidence="1">The sequence shown here is derived from an EMBL/GenBank/DDBJ whole genome shotgun (WGS) entry which is preliminary data.</text>
</comment>
<protein>
    <submittedName>
        <fullName evidence="1">Uncharacterized protein</fullName>
    </submittedName>
</protein>
<gene>
    <name evidence="1" type="ORF">GGD46_004669</name>
</gene>
<evidence type="ECO:0000313" key="1">
    <source>
        <dbReference type="EMBL" id="MBB6487367.1"/>
    </source>
</evidence>
<accession>A0A7X0IWT1</accession>
<sequence>MSRLVSVARASAACISSWSELVRNASMPVCRLMWRIELTLYDQFTG</sequence>
<organism evidence="1 2">
    <name type="scientific">Rhizobium lusitanum</name>
    <dbReference type="NCBI Taxonomy" id="293958"/>
    <lineage>
        <taxon>Bacteria</taxon>
        <taxon>Pseudomonadati</taxon>
        <taxon>Pseudomonadota</taxon>
        <taxon>Alphaproteobacteria</taxon>
        <taxon>Hyphomicrobiales</taxon>
        <taxon>Rhizobiaceae</taxon>
        <taxon>Rhizobium/Agrobacterium group</taxon>
        <taxon>Rhizobium</taxon>
    </lineage>
</organism>
<dbReference type="AlphaFoldDB" id="A0A7X0IWT1"/>